<evidence type="ECO:0000256" key="3">
    <source>
        <dbReference type="ARBA" id="ARBA00023125"/>
    </source>
</evidence>
<evidence type="ECO:0000313" key="10">
    <source>
        <dbReference type="Proteomes" id="UP001443914"/>
    </source>
</evidence>
<dbReference type="SMART" id="SM00353">
    <property type="entry name" value="HLH"/>
    <property type="match status" value="1"/>
</dbReference>
<comment type="caution">
    <text evidence="9">The sequence shown here is derived from an EMBL/GenBank/DDBJ whole genome shotgun (WGS) entry which is preliminary data.</text>
</comment>
<dbReference type="InterPro" id="IPR044579">
    <property type="entry name" value="bHLH11/121"/>
</dbReference>
<dbReference type="InterPro" id="IPR011598">
    <property type="entry name" value="bHLH_dom"/>
</dbReference>
<gene>
    <name evidence="9" type="ORF">RND81_11G233400</name>
</gene>
<feature type="compositionally biased region" description="Pro residues" evidence="7">
    <location>
        <begin position="199"/>
        <end position="212"/>
    </location>
</feature>
<dbReference type="GO" id="GO:0003677">
    <property type="term" value="F:DNA binding"/>
    <property type="evidence" value="ECO:0007669"/>
    <property type="project" value="UniProtKB-KW"/>
</dbReference>
<dbReference type="Gene3D" id="4.10.280.10">
    <property type="entry name" value="Helix-loop-helix DNA-binding domain"/>
    <property type="match status" value="1"/>
</dbReference>
<accession>A0AAW1HQU8</accession>
<evidence type="ECO:0000256" key="6">
    <source>
        <dbReference type="SAM" id="Coils"/>
    </source>
</evidence>
<organism evidence="9 10">
    <name type="scientific">Saponaria officinalis</name>
    <name type="common">Common soapwort</name>
    <name type="synonym">Lychnis saponaria</name>
    <dbReference type="NCBI Taxonomy" id="3572"/>
    <lineage>
        <taxon>Eukaryota</taxon>
        <taxon>Viridiplantae</taxon>
        <taxon>Streptophyta</taxon>
        <taxon>Embryophyta</taxon>
        <taxon>Tracheophyta</taxon>
        <taxon>Spermatophyta</taxon>
        <taxon>Magnoliopsida</taxon>
        <taxon>eudicotyledons</taxon>
        <taxon>Gunneridae</taxon>
        <taxon>Pentapetalae</taxon>
        <taxon>Caryophyllales</taxon>
        <taxon>Caryophyllaceae</taxon>
        <taxon>Caryophylleae</taxon>
        <taxon>Saponaria</taxon>
    </lineage>
</organism>
<feature type="domain" description="BHLH" evidence="8">
    <location>
        <begin position="44"/>
        <end position="94"/>
    </location>
</feature>
<evidence type="ECO:0000256" key="2">
    <source>
        <dbReference type="ARBA" id="ARBA00023015"/>
    </source>
</evidence>
<dbReference type="GO" id="GO:0006879">
    <property type="term" value="P:intracellular iron ion homeostasis"/>
    <property type="evidence" value="ECO:0007669"/>
    <property type="project" value="InterPro"/>
</dbReference>
<evidence type="ECO:0000256" key="7">
    <source>
        <dbReference type="SAM" id="MobiDB-lite"/>
    </source>
</evidence>
<dbReference type="GO" id="GO:0005634">
    <property type="term" value="C:nucleus"/>
    <property type="evidence" value="ECO:0007669"/>
    <property type="project" value="UniProtKB-SubCell"/>
</dbReference>
<proteinExistence type="predicted"/>
<evidence type="ECO:0000313" key="9">
    <source>
        <dbReference type="EMBL" id="KAK9678792.1"/>
    </source>
</evidence>
<dbReference type="PANTHER" id="PTHR47001:SF1">
    <property type="entry name" value="TRANSCRIPTION FACTOR BHLH11"/>
    <property type="match status" value="1"/>
</dbReference>
<dbReference type="CDD" id="cd11446">
    <property type="entry name" value="bHLH_AtILR3_like"/>
    <property type="match status" value="1"/>
</dbReference>
<sequence>MDQWLCDKVSQTVTNSVQFPNSGASQISQFDSRHEAEVKDPVVVRKVQKADREKLRRERLNEQFIELGNALDPERPKNDKATILTDTIQLLRELTAEVNKLKAECSSLSEESRELMQEKNELREEKASLKSDIESLNAQYQQRVRVMFPWTSVEPSVVMAAPPYSYPMPMPIPPGPIPMHPSLQPYPFFGNQNATALPNHPPFIPYTNPPNPHVEQQPVPHASASRVSSKPDSESKASECRNSEKASHAGRTDDSSEVATELELKTPGSARQQESSSTDRKGKHSQKKDRSTADGGSSSKHSCPGPQESSSNSVGHVPVPDK</sequence>
<dbReference type="SUPFAM" id="SSF47459">
    <property type="entry name" value="HLH, helix-loop-helix DNA-binding domain"/>
    <property type="match status" value="1"/>
</dbReference>
<dbReference type="AlphaFoldDB" id="A0AAW1HQU8"/>
<feature type="region of interest" description="Disordered" evidence="7">
    <location>
        <begin position="199"/>
        <end position="322"/>
    </location>
</feature>
<evidence type="ECO:0000256" key="4">
    <source>
        <dbReference type="ARBA" id="ARBA00023163"/>
    </source>
</evidence>
<keyword evidence="4" id="KW-0804">Transcription</keyword>
<dbReference type="InterPro" id="IPR036638">
    <property type="entry name" value="HLH_DNA-bd_sf"/>
</dbReference>
<keyword evidence="3" id="KW-0238">DNA-binding</keyword>
<evidence type="ECO:0000256" key="5">
    <source>
        <dbReference type="ARBA" id="ARBA00023242"/>
    </source>
</evidence>
<protein>
    <recommendedName>
        <fullName evidence="8">BHLH domain-containing protein</fullName>
    </recommendedName>
</protein>
<dbReference type="GO" id="GO:0003700">
    <property type="term" value="F:DNA-binding transcription factor activity"/>
    <property type="evidence" value="ECO:0007669"/>
    <property type="project" value="InterPro"/>
</dbReference>
<keyword evidence="5" id="KW-0539">Nucleus</keyword>
<comment type="subcellular location">
    <subcellularLocation>
        <location evidence="1">Nucleus</location>
    </subcellularLocation>
</comment>
<feature type="coiled-coil region" evidence="6">
    <location>
        <begin position="84"/>
        <end position="139"/>
    </location>
</feature>
<dbReference type="EMBL" id="JBDFQZ010000011">
    <property type="protein sequence ID" value="KAK9678792.1"/>
    <property type="molecule type" value="Genomic_DNA"/>
</dbReference>
<dbReference type="GO" id="GO:0046983">
    <property type="term" value="F:protein dimerization activity"/>
    <property type="evidence" value="ECO:0007669"/>
    <property type="project" value="InterPro"/>
</dbReference>
<dbReference type="Proteomes" id="UP001443914">
    <property type="component" value="Unassembled WGS sequence"/>
</dbReference>
<feature type="compositionally biased region" description="Polar residues" evidence="7">
    <location>
        <begin position="294"/>
        <end position="314"/>
    </location>
</feature>
<keyword evidence="10" id="KW-1185">Reference proteome</keyword>
<dbReference type="PANTHER" id="PTHR47001">
    <property type="entry name" value="TRANSCRIPTION FACTOR BHLH121"/>
    <property type="match status" value="1"/>
</dbReference>
<name>A0AAW1HQU8_SAPOF</name>
<feature type="compositionally biased region" description="Basic and acidic residues" evidence="7">
    <location>
        <begin position="229"/>
        <end position="254"/>
    </location>
</feature>
<dbReference type="InterPro" id="IPR057075">
    <property type="entry name" value="bHLH_IRO3"/>
</dbReference>
<evidence type="ECO:0000259" key="8">
    <source>
        <dbReference type="PROSITE" id="PS50888"/>
    </source>
</evidence>
<reference evidence="9" key="1">
    <citation type="submission" date="2024-03" db="EMBL/GenBank/DDBJ databases">
        <title>WGS assembly of Saponaria officinalis var. Norfolk2.</title>
        <authorList>
            <person name="Jenkins J."/>
            <person name="Shu S."/>
            <person name="Grimwood J."/>
            <person name="Barry K."/>
            <person name="Goodstein D."/>
            <person name="Schmutz J."/>
            <person name="Leebens-Mack J."/>
            <person name="Osbourn A."/>
        </authorList>
    </citation>
    <scope>NUCLEOTIDE SEQUENCE [LARGE SCALE GENOMIC DNA]</scope>
    <source>
        <strain evidence="9">JIC</strain>
    </source>
</reference>
<evidence type="ECO:0000256" key="1">
    <source>
        <dbReference type="ARBA" id="ARBA00004123"/>
    </source>
</evidence>
<keyword evidence="2" id="KW-0805">Transcription regulation</keyword>
<keyword evidence="6" id="KW-0175">Coiled coil</keyword>
<dbReference type="Pfam" id="PF23177">
    <property type="entry name" value="bHLH_IRO3"/>
    <property type="match status" value="1"/>
</dbReference>
<dbReference type="PROSITE" id="PS50888">
    <property type="entry name" value="BHLH"/>
    <property type="match status" value="1"/>
</dbReference>